<evidence type="ECO:0000259" key="10">
    <source>
        <dbReference type="Pfam" id="PF12320"/>
    </source>
</evidence>
<comment type="caution">
    <text evidence="11">The sequence shown here is derived from an EMBL/GenBank/DDBJ whole genome shotgun (WGS) entry which is preliminary data.</text>
</comment>
<dbReference type="NCBIfam" id="TIGR00619">
    <property type="entry name" value="sbcd"/>
    <property type="match status" value="1"/>
</dbReference>
<dbReference type="Pfam" id="PF12320">
    <property type="entry name" value="SbcD_C"/>
    <property type="match status" value="1"/>
</dbReference>
<dbReference type="InterPro" id="IPR004843">
    <property type="entry name" value="Calcineurin-like_PHP"/>
</dbReference>
<dbReference type="GO" id="GO:0006260">
    <property type="term" value="P:DNA replication"/>
    <property type="evidence" value="ECO:0007669"/>
    <property type="project" value="UniProtKB-KW"/>
</dbReference>
<feature type="region of interest" description="Disordered" evidence="8">
    <location>
        <begin position="350"/>
        <end position="370"/>
    </location>
</feature>
<dbReference type="InterPro" id="IPR029052">
    <property type="entry name" value="Metallo-depent_PP-like"/>
</dbReference>
<evidence type="ECO:0000256" key="5">
    <source>
        <dbReference type="ARBA" id="ARBA00022801"/>
    </source>
</evidence>
<dbReference type="Gene3D" id="3.60.21.10">
    <property type="match status" value="1"/>
</dbReference>
<dbReference type="GO" id="GO:0008408">
    <property type="term" value="F:3'-5' exonuclease activity"/>
    <property type="evidence" value="ECO:0007669"/>
    <property type="project" value="InterPro"/>
</dbReference>
<name>A0A9D9HGI5_9SPIR</name>
<dbReference type="InterPro" id="IPR041796">
    <property type="entry name" value="Mre11_N"/>
</dbReference>
<keyword evidence="5 7" id="KW-0378">Hydrolase</keyword>
<dbReference type="GO" id="GO:0006310">
    <property type="term" value="P:DNA recombination"/>
    <property type="evidence" value="ECO:0007669"/>
    <property type="project" value="UniProtKB-KW"/>
</dbReference>
<dbReference type="Proteomes" id="UP000823616">
    <property type="component" value="Unassembled WGS sequence"/>
</dbReference>
<feature type="domain" description="Calcineurin-like phosphoesterase" evidence="9">
    <location>
        <begin position="1"/>
        <end position="153"/>
    </location>
</feature>
<protein>
    <recommendedName>
        <fullName evidence="3 7">Nuclease SbcCD subunit D</fullName>
    </recommendedName>
</protein>
<evidence type="ECO:0000256" key="2">
    <source>
        <dbReference type="ARBA" id="ARBA00011322"/>
    </source>
</evidence>
<dbReference type="Pfam" id="PF00149">
    <property type="entry name" value="Metallophos"/>
    <property type="match status" value="1"/>
</dbReference>
<reference evidence="11" key="2">
    <citation type="journal article" date="2021" name="PeerJ">
        <title>Extensive microbial diversity within the chicken gut microbiome revealed by metagenomics and culture.</title>
        <authorList>
            <person name="Gilroy R."/>
            <person name="Ravi A."/>
            <person name="Getino M."/>
            <person name="Pursley I."/>
            <person name="Horton D.L."/>
            <person name="Alikhan N.F."/>
            <person name="Baker D."/>
            <person name="Gharbi K."/>
            <person name="Hall N."/>
            <person name="Watson M."/>
            <person name="Adriaenssens E.M."/>
            <person name="Foster-Nyarko E."/>
            <person name="Jarju S."/>
            <person name="Secka A."/>
            <person name="Antonio M."/>
            <person name="Oren A."/>
            <person name="Chaudhuri R.R."/>
            <person name="La Ragione R."/>
            <person name="Hildebrand F."/>
            <person name="Pallen M.J."/>
        </authorList>
    </citation>
    <scope>NUCLEOTIDE SEQUENCE</scope>
    <source>
        <strain evidence="11">B3-4054</strain>
    </source>
</reference>
<evidence type="ECO:0000256" key="8">
    <source>
        <dbReference type="SAM" id="MobiDB-lite"/>
    </source>
</evidence>
<dbReference type="SUPFAM" id="SSF56300">
    <property type="entry name" value="Metallo-dependent phosphatases"/>
    <property type="match status" value="1"/>
</dbReference>
<keyword evidence="7" id="KW-0255">Endonuclease</keyword>
<dbReference type="InterPro" id="IPR004593">
    <property type="entry name" value="SbcD"/>
</dbReference>
<keyword evidence="6 7" id="KW-0269">Exonuclease</keyword>
<accession>A0A9D9HGI5</accession>
<evidence type="ECO:0000256" key="1">
    <source>
        <dbReference type="ARBA" id="ARBA00010555"/>
    </source>
</evidence>
<evidence type="ECO:0000313" key="11">
    <source>
        <dbReference type="EMBL" id="MBO8450511.1"/>
    </source>
</evidence>
<proteinExistence type="inferred from homology"/>
<dbReference type="CDD" id="cd00840">
    <property type="entry name" value="MPP_Mre11_N"/>
    <property type="match status" value="1"/>
</dbReference>
<dbReference type="PANTHER" id="PTHR30337">
    <property type="entry name" value="COMPONENT OF ATP-DEPENDENT DSDNA EXONUCLEASE"/>
    <property type="match status" value="1"/>
</dbReference>
<gene>
    <name evidence="7" type="primary">sbcD</name>
    <name evidence="11" type="ORF">IAA96_05330</name>
</gene>
<comment type="function">
    <text evidence="7">SbcCD cleaves DNA hairpin structures. These structures can inhibit DNA replication and are intermediates in certain DNA recombination reactions. The complex acts as a 3'-&gt;5' double strand exonuclease that can open hairpins. It also has a 5' single-strand endonuclease activity.</text>
</comment>
<evidence type="ECO:0000256" key="7">
    <source>
        <dbReference type="RuleBase" id="RU363069"/>
    </source>
</evidence>
<keyword evidence="7" id="KW-0233">DNA recombination</keyword>
<dbReference type="InterPro" id="IPR026843">
    <property type="entry name" value="SbcD_C"/>
</dbReference>
<feature type="domain" description="Nuclease SbcCD subunit D C-terminal" evidence="10">
    <location>
        <begin position="292"/>
        <end position="375"/>
    </location>
</feature>
<evidence type="ECO:0000313" key="12">
    <source>
        <dbReference type="Proteomes" id="UP000823616"/>
    </source>
</evidence>
<comment type="subunit">
    <text evidence="2 7">Heterodimer of SbcC and SbcD.</text>
</comment>
<evidence type="ECO:0000256" key="6">
    <source>
        <dbReference type="ARBA" id="ARBA00022839"/>
    </source>
</evidence>
<comment type="similarity">
    <text evidence="1 7">Belongs to the SbcD family.</text>
</comment>
<evidence type="ECO:0000256" key="4">
    <source>
        <dbReference type="ARBA" id="ARBA00022722"/>
    </source>
</evidence>
<sequence>MKILHTGDLHLGKVFHEISLLEDQKQMLNQLLAELDRDDYRALLIAGDVYDRSIPPAEAVGAFSSFLTGLRNRFPALAVFLIPGNHDSAARLSFASEILRKQNVYITCDPEDAFTPVILSQKNETVAFFSLPFLHPGSLIRSRRQESAPDGTLSLFPEDSGTDGGTLFSQADLAAEAAERFQEVLRRADLKNVPAVLTAHLFTAGGRESASERIFLGTAEKVPPELFRPFSYVALGHLHRFQKVAERIYYAGSPLAYAFDEAGEGKFFLKVEIGPAEDAFPVQVTPVPVHPPHNVTRLRAAFADLLAGKYAGYAEDYLEIELTDPGVRESPMQQLRGQFPFLLSVKQNIPKEGTGHTGSNGEPEERKPLDNFTDFERFLYPEQPPEELEKKTALFSAALEECTQQTGQAE</sequence>
<reference evidence="11" key="1">
    <citation type="submission" date="2020-10" db="EMBL/GenBank/DDBJ databases">
        <authorList>
            <person name="Gilroy R."/>
        </authorList>
    </citation>
    <scope>NUCLEOTIDE SEQUENCE</scope>
    <source>
        <strain evidence="11">B3-4054</strain>
    </source>
</reference>
<evidence type="ECO:0000256" key="3">
    <source>
        <dbReference type="ARBA" id="ARBA00013365"/>
    </source>
</evidence>
<dbReference type="InterPro" id="IPR050535">
    <property type="entry name" value="DNA_Repair-Maintenance_Comp"/>
</dbReference>
<dbReference type="EMBL" id="JADIMS010000093">
    <property type="protein sequence ID" value="MBO8450511.1"/>
    <property type="molecule type" value="Genomic_DNA"/>
</dbReference>
<dbReference type="GO" id="GO:0004519">
    <property type="term" value="F:endonuclease activity"/>
    <property type="evidence" value="ECO:0007669"/>
    <property type="project" value="UniProtKB-KW"/>
</dbReference>
<keyword evidence="4 7" id="KW-0540">Nuclease</keyword>
<dbReference type="AlphaFoldDB" id="A0A9D9HGI5"/>
<evidence type="ECO:0000259" key="9">
    <source>
        <dbReference type="Pfam" id="PF00149"/>
    </source>
</evidence>
<dbReference type="PANTHER" id="PTHR30337:SF0">
    <property type="entry name" value="NUCLEASE SBCCD SUBUNIT D"/>
    <property type="match status" value="1"/>
</dbReference>
<keyword evidence="7" id="KW-0235">DNA replication</keyword>
<organism evidence="11 12">
    <name type="scientific">Candidatus Avitreponema avistercoris</name>
    <dbReference type="NCBI Taxonomy" id="2840705"/>
    <lineage>
        <taxon>Bacteria</taxon>
        <taxon>Pseudomonadati</taxon>
        <taxon>Spirochaetota</taxon>
        <taxon>Spirochaetia</taxon>
        <taxon>Spirochaetales</taxon>
        <taxon>Candidatus Avitreponema</taxon>
    </lineage>
</organism>